<sequence length="152" mass="16936">MSWDPSPNPNQTPNFNLQEFHSRYLTHTINYLSPSPHPLLPSPQIPSPPSSHGLPPMSPAPEGFSLRLIDAKHTFGQVNHPPEGNVIDLISDLNIDNKPIEETVQSHTKKIAELQTNGQRYCKEIAELKSLLALSSEVVKIKANVQSKMLQF</sequence>
<name>A0A2N5SCN6_9BASI</name>
<dbReference type="Proteomes" id="UP000235388">
    <property type="component" value="Unassembled WGS sequence"/>
</dbReference>
<comment type="caution">
    <text evidence="2">The sequence shown here is derived from an EMBL/GenBank/DDBJ whole genome shotgun (WGS) entry which is preliminary data.</text>
</comment>
<evidence type="ECO:0000313" key="2">
    <source>
        <dbReference type="EMBL" id="PLW10964.1"/>
    </source>
</evidence>
<dbReference type="AlphaFoldDB" id="A0A2N5SCN6"/>
<feature type="compositionally biased region" description="Pro residues" evidence="1">
    <location>
        <begin position="35"/>
        <end position="49"/>
    </location>
</feature>
<keyword evidence="3" id="KW-1185">Reference proteome</keyword>
<feature type="region of interest" description="Disordered" evidence="1">
    <location>
        <begin position="35"/>
        <end position="63"/>
    </location>
</feature>
<dbReference type="EMBL" id="PGCJ01001039">
    <property type="protein sequence ID" value="PLW10964.1"/>
    <property type="molecule type" value="Genomic_DNA"/>
</dbReference>
<proteinExistence type="predicted"/>
<evidence type="ECO:0000313" key="3">
    <source>
        <dbReference type="Proteomes" id="UP000235388"/>
    </source>
</evidence>
<accession>A0A2N5SCN6</accession>
<gene>
    <name evidence="2" type="ORF">PCANC_22212</name>
</gene>
<organism evidence="2 3">
    <name type="scientific">Puccinia coronata f. sp. avenae</name>
    <dbReference type="NCBI Taxonomy" id="200324"/>
    <lineage>
        <taxon>Eukaryota</taxon>
        <taxon>Fungi</taxon>
        <taxon>Dikarya</taxon>
        <taxon>Basidiomycota</taxon>
        <taxon>Pucciniomycotina</taxon>
        <taxon>Pucciniomycetes</taxon>
        <taxon>Pucciniales</taxon>
        <taxon>Pucciniaceae</taxon>
        <taxon>Puccinia</taxon>
    </lineage>
</organism>
<protein>
    <submittedName>
        <fullName evidence="2">Uncharacterized protein</fullName>
    </submittedName>
</protein>
<evidence type="ECO:0000256" key="1">
    <source>
        <dbReference type="SAM" id="MobiDB-lite"/>
    </source>
</evidence>
<reference evidence="2 3" key="1">
    <citation type="submission" date="2017-11" db="EMBL/GenBank/DDBJ databases">
        <title>De novo assembly and phasing of dikaryotic genomes from two isolates of Puccinia coronata f. sp. avenae, the causal agent of oat crown rust.</title>
        <authorList>
            <person name="Miller M.E."/>
            <person name="Zhang Y."/>
            <person name="Omidvar V."/>
            <person name="Sperschneider J."/>
            <person name="Schwessinger B."/>
            <person name="Raley C."/>
            <person name="Palmer J.M."/>
            <person name="Garnica D."/>
            <person name="Upadhyaya N."/>
            <person name="Rathjen J."/>
            <person name="Taylor J.M."/>
            <person name="Park R.F."/>
            <person name="Dodds P.N."/>
            <person name="Hirsch C.D."/>
            <person name="Kianian S.F."/>
            <person name="Figueroa M."/>
        </authorList>
    </citation>
    <scope>NUCLEOTIDE SEQUENCE [LARGE SCALE GENOMIC DNA]</scope>
    <source>
        <strain evidence="2">12NC29</strain>
    </source>
</reference>